<dbReference type="RefSeq" id="WP_344044014.1">
    <property type="nucleotide sequence ID" value="NZ_BAAAPB010000001.1"/>
</dbReference>
<gene>
    <name evidence="3" type="ORF">GCM10009798_15070</name>
</gene>
<keyword evidence="4" id="KW-1185">Reference proteome</keyword>
<comment type="similarity">
    <text evidence="1">Belongs to the amidase family.</text>
</comment>
<evidence type="ECO:0000313" key="4">
    <source>
        <dbReference type="Proteomes" id="UP001500571"/>
    </source>
</evidence>
<reference evidence="3 4" key="1">
    <citation type="journal article" date="2019" name="Int. J. Syst. Evol. Microbiol.">
        <title>The Global Catalogue of Microorganisms (GCM) 10K type strain sequencing project: providing services to taxonomists for standard genome sequencing and annotation.</title>
        <authorList>
            <consortium name="The Broad Institute Genomics Platform"/>
            <consortium name="The Broad Institute Genome Sequencing Center for Infectious Disease"/>
            <person name="Wu L."/>
            <person name="Ma J."/>
        </authorList>
    </citation>
    <scope>NUCLEOTIDE SEQUENCE [LARGE SCALE GENOMIC DNA]</scope>
    <source>
        <strain evidence="3 4">JCM 15309</strain>
    </source>
</reference>
<dbReference type="PROSITE" id="PS00571">
    <property type="entry name" value="AMIDASES"/>
    <property type="match status" value="1"/>
</dbReference>
<organism evidence="3 4">
    <name type="scientific">Nocardioides panacihumi</name>
    <dbReference type="NCBI Taxonomy" id="400774"/>
    <lineage>
        <taxon>Bacteria</taxon>
        <taxon>Bacillati</taxon>
        <taxon>Actinomycetota</taxon>
        <taxon>Actinomycetes</taxon>
        <taxon>Propionibacteriales</taxon>
        <taxon>Nocardioidaceae</taxon>
        <taxon>Nocardioides</taxon>
    </lineage>
</organism>
<sequence>MVDAFADDALGRDDAVGLARRLAAREVSADELVEAAIARIDKVDGDLGAMAVRDYDRARRTTGAPGFFHGVPTLIKDNVDVAGLPTQQGTDAYVGRPAEQDGDIARLLKSMGVVALGKTQLSEFGFSAVAEHPRLGPVRNPWDTTRTAGASSSGAGALVAAGAVPLAHGNDGGGSIRIPAAVNGLVGLKPSRGRLPLDPMNRQMPLRIVVDGVLTRSVRDTAAFFREAERRHRAPGLMPIGDVTGPSEDRLRIAFFTQAAGRVASPEVDALTRRTAGLLESLGHTVEEVDAPISPAFADDFVLYWGFLALMIARTGRFVAGRSWDTAKLDNLTRGLASHTGRRLHRVPGVLRRLRRAMPMSTDFHATYDVILTPTLAHETPLIGHLDPTQDYDTIMTRLRDWVAFTPWQNVSGDPAVSLPVAATAGGLPHGMMLGAGLGREGLLLGLAYELEEAVGFGSLAAPKRRG</sequence>
<dbReference type="InterPro" id="IPR000120">
    <property type="entry name" value="Amidase"/>
</dbReference>
<accession>A0ABN2QSC5</accession>
<dbReference type="InterPro" id="IPR023631">
    <property type="entry name" value="Amidase_dom"/>
</dbReference>
<dbReference type="InterPro" id="IPR020556">
    <property type="entry name" value="Amidase_CS"/>
</dbReference>
<dbReference type="Proteomes" id="UP001500571">
    <property type="component" value="Unassembled WGS sequence"/>
</dbReference>
<feature type="domain" description="Amidase" evidence="2">
    <location>
        <begin position="31"/>
        <end position="445"/>
    </location>
</feature>
<dbReference type="PANTHER" id="PTHR11895:SF7">
    <property type="entry name" value="GLUTAMYL-TRNA(GLN) AMIDOTRANSFERASE SUBUNIT A, MITOCHONDRIAL"/>
    <property type="match status" value="1"/>
</dbReference>
<proteinExistence type="inferred from homology"/>
<evidence type="ECO:0000256" key="1">
    <source>
        <dbReference type="ARBA" id="ARBA00009199"/>
    </source>
</evidence>
<evidence type="ECO:0000259" key="2">
    <source>
        <dbReference type="Pfam" id="PF01425"/>
    </source>
</evidence>
<dbReference type="EMBL" id="BAAAPB010000001">
    <property type="protein sequence ID" value="GAA1956680.1"/>
    <property type="molecule type" value="Genomic_DNA"/>
</dbReference>
<dbReference type="NCBIfam" id="NF005899">
    <property type="entry name" value="PRK07869.1"/>
    <property type="match status" value="1"/>
</dbReference>
<protein>
    <submittedName>
        <fullName evidence="3">Amidase</fullName>
    </submittedName>
</protein>
<name>A0ABN2QSC5_9ACTN</name>
<dbReference type="Gene3D" id="3.90.1300.10">
    <property type="entry name" value="Amidase signature (AS) domain"/>
    <property type="match status" value="1"/>
</dbReference>
<comment type="caution">
    <text evidence="3">The sequence shown here is derived from an EMBL/GenBank/DDBJ whole genome shotgun (WGS) entry which is preliminary data.</text>
</comment>
<dbReference type="PANTHER" id="PTHR11895">
    <property type="entry name" value="TRANSAMIDASE"/>
    <property type="match status" value="1"/>
</dbReference>
<evidence type="ECO:0000313" key="3">
    <source>
        <dbReference type="EMBL" id="GAA1956680.1"/>
    </source>
</evidence>
<dbReference type="InterPro" id="IPR036928">
    <property type="entry name" value="AS_sf"/>
</dbReference>
<dbReference type="SUPFAM" id="SSF75304">
    <property type="entry name" value="Amidase signature (AS) enzymes"/>
    <property type="match status" value="1"/>
</dbReference>
<dbReference type="Pfam" id="PF01425">
    <property type="entry name" value="Amidase"/>
    <property type="match status" value="1"/>
</dbReference>